<evidence type="ECO:0000313" key="1">
    <source>
        <dbReference type="EMBL" id="GAA2737689.1"/>
    </source>
</evidence>
<dbReference type="PANTHER" id="PTHR42110:SF1">
    <property type="entry name" value="L-ASPARAGINASE, PUTATIVE (AFU_ORTHOLOGUE AFUA_3G11890)-RELATED"/>
    <property type="match status" value="1"/>
</dbReference>
<dbReference type="Proteomes" id="UP001501842">
    <property type="component" value="Unassembled WGS sequence"/>
</dbReference>
<organism evidence="1 2">
    <name type="scientific">Actinocorallia aurantiaca</name>
    <dbReference type="NCBI Taxonomy" id="46204"/>
    <lineage>
        <taxon>Bacteria</taxon>
        <taxon>Bacillati</taxon>
        <taxon>Actinomycetota</taxon>
        <taxon>Actinomycetes</taxon>
        <taxon>Streptosporangiales</taxon>
        <taxon>Thermomonosporaceae</taxon>
        <taxon>Actinocorallia</taxon>
    </lineage>
</organism>
<gene>
    <name evidence="1" type="ORF">GCM10010439_68790</name>
</gene>
<accession>A0ABN3URM2</accession>
<name>A0ABN3URM2_9ACTN</name>
<dbReference type="PANTHER" id="PTHR42110">
    <property type="entry name" value="L-ASPARAGINASE, PUTATIVE (AFU_ORTHOLOGUE AFUA_3G11890)-RELATED"/>
    <property type="match status" value="1"/>
</dbReference>
<reference evidence="1 2" key="1">
    <citation type="journal article" date="2019" name="Int. J. Syst. Evol. Microbiol.">
        <title>The Global Catalogue of Microorganisms (GCM) 10K type strain sequencing project: providing services to taxonomists for standard genome sequencing and annotation.</title>
        <authorList>
            <consortium name="The Broad Institute Genomics Platform"/>
            <consortium name="The Broad Institute Genome Sequencing Center for Infectious Disease"/>
            <person name="Wu L."/>
            <person name="Ma J."/>
        </authorList>
    </citation>
    <scope>NUCLEOTIDE SEQUENCE [LARGE SCALE GENOMIC DNA]</scope>
    <source>
        <strain evidence="1 2">JCM 8201</strain>
    </source>
</reference>
<proteinExistence type="predicted"/>
<dbReference type="EMBL" id="BAAATZ010000035">
    <property type="protein sequence ID" value="GAA2737689.1"/>
    <property type="molecule type" value="Genomic_DNA"/>
</dbReference>
<sequence>MERSGFVESRHRGSAVALGADGNVVKGLGAVDAPLFPRSTVKPFQAVAMLRNGLELEGELLALAAASHSGEAFHVEGVERILAGAGLTAAALGCPPDWPMDDGARREALRTGGAESPLYMNCSGKHAAMLATCRANGWPTETYLDPGHPLQLAARSTIEEFAGERVSATGVDGCGAPLYAVTLLGLARAFHRLGTAPEGSEEARVAAAMREHPAWTSGTRRDENDLMSEIPGLVLKCGAEGVDAFCLPDGRAGVVKIEDGAMRARTPVTVALLRALGVDTPGSASRASTPVTGGGEVVGSIRIAPDLF</sequence>
<keyword evidence="2" id="KW-1185">Reference proteome</keyword>
<protein>
    <submittedName>
        <fullName evidence="1">Asparaginase</fullName>
    </submittedName>
</protein>
<dbReference type="InterPro" id="IPR010349">
    <property type="entry name" value="Asparaginase_II"/>
</dbReference>
<dbReference type="Pfam" id="PF06089">
    <property type="entry name" value="Asparaginase_II"/>
    <property type="match status" value="1"/>
</dbReference>
<evidence type="ECO:0000313" key="2">
    <source>
        <dbReference type="Proteomes" id="UP001501842"/>
    </source>
</evidence>
<comment type="caution">
    <text evidence="1">The sequence shown here is derived from an EMBL/GenBank/DDBJ whole genome shotgun (WGS) entry which is preliminary data.</text>
</comment>